<dbReference type="InterPro" id="IPR037143">
    <property type="entry name" value="4-PPantetheinyl_Trfase_dom_sf"/>
</dbReference>
<dbReference type="Proteomes" id="UP000616346">
    <property type="component" value="Unassembled WGS sequence"/>
</dbReference>
<protein>
    <submittedName>
        <fullName evidence="3">4'-phosphopantetheinyl transferase superfamily protein</fullName>
    </submittedName>
</protein>
<dbReference type="GO" id="GO:0016740">
    <property type="term" value="F:transferase activity"/>
    <property type="evidence" value="ECO:0007669"/>
    <property type="project" value="UniProtKB-KW"/>
</dbReference>
<keyword evidence="1 3" id="KW-0808">Transferase</keyword>
<accession>A0ABR8VCT4</accession>
<name>A0ABR8VCT4_9BACT</name>
<dbReference type="EMBL" id="JACSPQ010000010">
    <property type="protein sequence ID" value="MBD8002482.1"/>
    <property type="molecule type" value="Genomic_DNA"/>
</dbReference>
<dbReference type="Pfam" id="PF01648">
    <property type="entry name" value="ACPS"/>
    <property type="match status" value="1"/>
</dbReference>
<keyword evidence="4" id="KW-1185">Reference proteome</keyword>
<reference evidence="3 4" key="1">
    <citation type="submission" date="2020-08" db="EMBL/GenBank/DDBJ databases">
        <title>A Genomic Blueprint of the Chicken Gut Microbiome.</title>
        <authorList>
            <person name="Gilroy R."/>
            <person name="Ravi A."/>
            <person name="Getino M."/>
            <person name="Pursley I."/>
            <person name="Horton D.L."/>
            <person name="Alikhan N.-F."/>
            <person name="Baker D."/>
            <person name="Gharbi K."/>
            <person name="Hall N."/>
            <person name="Watson M."/>
            <person name="Adriaenssens E.M."/>
            <person name="Foster-Nyarko E."/>
            <person name="Jarju S."/>
            <person name="Secka A."/>
            <person name="Antonio M."/>
            <person name="Oren A."/>
            <person name="Chaudhuri R."/>
            <person name="La Ragione R.M."/>
            <person name="Hildebrand F."/>
            <person name="Pallen M.J."/>
        </authorList>
    </citation>
    <scope>NUCLEOTIDE SEQUENCE [LARGE SCALE GENOMIC DNA]</scope>
    <source>
        <strain evidence="3 4">Sa1YUN3</strain>
    </source>
</reference>
<evidence type="ECO:0000256" key="1">
    <source>
        <dbReference type="ARBA" id="ARBA00022679"/>
    </source>
</evidence>
<feature type="domain" description="4'-phosphopantetheinyl transferase" evidence="2">
    <location>
        <begin position="106"/>
        <end position="208"/>
    </location>
</feature>
<evidence type="ECO:0000313" key="3">
    <source>
        <dbReference type="EMBL" id="MBD8002482.1"/>
    </source>
</evidence>
<organism evidence="3 4">
    <name type="scientific">Phocaeicola faecium</name>
    <dbReference type="NCBI Taxonomy" id="2762213"/>
    <lineage>
        <taxon>Bacteria</taxon>
        <taxon>Pseudomonadati</taxon>
        <taxon>Bacteroidota</taxon>
        <taxon>Bacteroidia</taxon>
        <taxon>Bacteroidales</taxon>
        <taxon>Bacteroidaceae</taxon>
        <taxon>Phocaeicola</taxon>
    </lineage>
</organism>
<dbReference type="Gene3D" id="3.90.470.20">
    <property type="entry name" value="4'-phosphopantetheinyl transferase domain"/>
    <property type="match status" value="2"/>
</dbReference>
<dbReference type="SUPFAM" id="SSF56214">
    <property type="entry name" value="4'-phosphopantetheinyl transferase"/>
    <property type="match status" value="2"/>
</dbReference>
<sequence length="212" mass="24249">MPLLKKWTDRGATWGIWQVTESFDELADSFCDAGAWRAEMMALGSPVRRMERTAVRVLLRELTGSELTISHHPSGKPYVEGASFLISVSHTKGYVAIGIHPTREPGIDIEQYGERVNRVASRFMHPTELSACEGADHSTRLYMLLLHWSAKETLYKIIGCEEVDFSEHLRIHAFRLQQSGTFAAEEYRTEHPQRFTVHYLTHPDFVCTWALK</sequence>
<evidence type="ECO:0000313" key="4">
    <source>
        <dbReference type="Proteomes" id="UP000616346"/>
    </source>
</evidence>
<dbReference type="InterPro" id="IPR008278">
    <property type="entry name" value="4-PPantetheinyl_Trfase_dom"/>
</dbReference>
<dbReference type="RefSeq" id="WP_191710374.1">
    <property type="nucleotide sequence ID" value="NZ_JACSPQ010000010.1"/>
</dbReference>
<proteinExistence type="predicted"/>
<evidence type="ECO:0000259" key="2">
    <source>
        <dbReference type="Pfam" id="PF01648"/>
    </source>
</evidence>
<comment type="caution">
    <text evidence="3">The sequence shown here is derived from an EMBL/GenBank/DDBJ whole genome shotgun (WGS) entry which is preliminary data.</text>
</comment>
<gene>
    <name evidence="3" type="ORF">H9626_09695</name>
</gene>